<feature type="chain" id="PRO_5047195621" description="Lipoprotein MlpA" evidence="1">
    <location>
        <begin position="22"/>
        <end position="227"/>
    </location>
</feature>
<feature type="signal peptide" evidence="1">
    <location>
        <begin position="1"/>
        <end position="21"/>
    </location>
</feature>
<protein>
    <recommendedName>
        <fullName evidence="4">Lipoprotein MlpA</fullName>
    </recommendedName>
</protein>
<dbReference type="EMBL" id="CP043494">
    <property type="protein sequence ID" value="WNG49912.1"/>
    <property type="molecule type" value="Genomic_DNA"/>
</dbReference>
<dbReference type="PROSITE" id="PS51257">
    <property type="entry name" value="PROKAR_LIPOPROTEIN"/>
    <property type="match status" value="1"/>
</dbReference>
<evidence type="ECO:0000313" key="2">
    <source>
        <dbReference type="EMBL" id="WNG49912.1"/>
    </source>
</evidence>
<proteinExistence type="predicted"/>
<keyword evidence="3" id="KW-1185">Reference proteome</keyword>
<name>A0ABY9X3C4_9BACT</name>
<dbReference type="Proteomes" id="UP001611383">
    <property type="component" value="Chromosome"/>
</dbReference>
<organism evidence="2 3">
    <name type="scientific">Archangium minus</name>
    <dbReference type="NCBI Taxonomy" id="83450"/>
    <lineage>
        <taxon>Bacteria</taxon>
        <taxon>Pseudomonadati</taxon>
        <taxon>Myxococcota</taxon>
        <taxon>Myxococcia</taxon>
        <taxon>Myxococcales</taxon>
        <taxon>Cystobacterineae</taxon>
        <taxon>Archangiaceae</taxon>
        <taxon>Archangium</taxon>
    </lineage>
</organism>
<accession>A0ABY9X3C4</accession>
<evidence type="ECO:0000313" key="3">
    <source>
        <dbReference type="Proteomes" id="UP001611383"/>
    </source>
</evidence>
<evidence type="ECO:0008006" key="4">
    <source>
        <dbReference type="Google" id="ProtNLM"/>
    </source>
</evidence>
<reference evidence="2 3" key="1">
    <citation type="submission" date="2019-08" db="EMBL/GenBank/DDBJ databases">
        <title>Archangium and Cystobacter genomes.</title>
        <authorList>
            <person name="Chen I.-C.K."/>
            <person name="Wielgoss S."/>
        </authorList>
    </citation>
    <scope>NUCLEOTIDE SEQUENCE [LARGE SCALE GENOMIC DNA]</scope>
    <source>
        <strain evidence="2 3">Cbm 6</strain>
    </source>
</reference>
<gene>
    <name evidence="2" type="ORF">F0U60_41685</name>
</gene>
<keyword evidence="1" id="KW-0732">Signal</keyword>
<sequence>MTMKRVSTVVAVLGAGLLVTACDIEQPSAGCVVQDSTSWIARYDVKEGQPTCAQPPPAGELVGVFKYRDPNKEDSNVLAMRPAGLASRGSRDPGDQKQQTAVGSLGSEVDANDFCKAASLSEASVAAASSATEDATQISYKFSNVEVYTAPRAPGTQLRADLSYTRDGCTTEVKVHAMWPAIGCTPGDADPAHNCGKGSKINPDMAVTCHPTLKICVPAKDVPSFVD</sequence>
<evidence type="ECO:0000256" key="1">
    <source>
        <dbReference type="SAM" id="SignalP"/>
    </source>
</evidence>